<feature type="compositionally biased region" description="Basic and acidic residues" evidence="2">
    <location>
        <begin position="1743"/>
        <end position="1754"/>
    </location>
</feature>
<feature type="region of interest" description="Disordered" evidence="2">
    <location>
        <begin position="1732"/>
        <end position="1762"/>
    </location>
</feature>
<name>A0A7M6DR63_9CNID</name>
<feature type="coiled-coil region" evidence="1">
    <location>
        <begin position="377"/>
        <end position="419"/>
    </location>
</feature>
<evidence type="ECO:0000313" key="4">
    <source>
        <dbReference type="Proteomes" id="UP000594262"/>
    </source>
</evidence>
<feature type="region of interest" description="Disordered" evidence="2">
    <location>
        <begin position="1596"/>
        <end position="1615"/>
    </location>
</feature>
<keyword evidence="4" id="KW-1185">Reference proteome</keyword>
<feature type="compositionally biased region" description="Basic and acidic residues" evidence="2">
    <location>
        <begin position="1040"/>
        <end position="1060"/>
    </location>
</feature>
<feature type="region of interest" description="Disordered" evidence="2">
    <location>
        <begin position="1024"/>
        <end position="1060"/>
    </location>
</feature>
<feature type="coiled-coil region" evidence="1">
    <location>
        <begin position="1628"/>
        <end position="1655"/>
    </location>
</feature>
<feature type="compositionally biased region" description="Basic and acidic residues" evidence="2">
    <location>
        <begin position="1170"/>
        <end position="1205"/>
    </location>
</feature>
<dbReference type="OrthoDB" id="439917at2759"/>
<feature type="compositionally biased region" description="Polar residues" evidence="2">
    <location>
        <begin position="1024"/>
        <end position="1036"/>
    </location>
</feature>
<feature type="coiled-coil region" evidence="1">
    <location>
        <begin position="795"/>
        <end position="875"/>
    </location>
</feature>
<dbReference type="PANTHER" id="PTHR47236">
    <property type="entry name" value="GENE, 32742-RELATED-RELATED"/>
    <property type="match status" value="1"/>
</dbReference>
<proteinExistence type="predicted"/>
<feature type="coiled-coil region" evidence="1">
    <location>
        <begin position="508"/>
        <end position="569"/>
    </location>
</feature>
<dbReference type="Proteomes" id="UP000594262">
    <property type="component" value="Unplaced"/>
</dbReference>
<feature type="region of interest" description="Disordered" evidence="2">
    <location>
        <begin position="1167"/>
        <end position="1205"/>
    </location>
</feature>
<evidence type="ECO:0000256" key="1">
    <source>
        <dbReference type="SAM" id="Coils"/>
    </source>
</evidence>
<feature type="coiled-coil region" evidence="1">
    <location>
        <begin position="721"/>
        <end position="766"/>
    </location>
</feature>
<feature type="compositionally biased region" description="Polar residues" evidence="2">
    <location>
        <begin position="1603"/>
        <end position="1614"/>
    </location>
</feature>
<accession>A0A7M6DR63</accession>
<keyword evidence="1" id="KW-0175">Coiled coil</keyword>
<dbReference type="PANTHER" id="PTHR47236:SF4">
    <property type="entry name" value="GENE 9195-RELATED"/>
    <property type="match status" value="1"/>
</dbReference>
<feature type="coiled-coil region" evidence="1">
    <location>
        <begin position="924"/>
        <end position="952"/>
    </location>
</feature>
<evidence type="ECO:0000313" key="3">
    <source>
        <dbReference type="EnsemblMetazoa" id="CLYHEMP024188.1"/>
    </source>
</evidence>
<organism evidence="3 4">
    <name type="scientific">Clytia hemisphaerica</name>
    <dbReference type="NCBI Taxonomy" id="252671"/>
    <lineage>
        <taxon>Eukaryota</taxon>
        <taxon>Metazoa</taxon>
        <taxon>Cnidaria</taxon>
        <taxon>Hydrozoa</taxon>
        <taxon>Hydroidolina</taxon>
        <taxon>Leptothecata</taxon>
        <taxon>Obeliida</taxon>
        <taxon>Clytiidae</taxon>
        <taxon>Clytia</taxon>
    </lineage>
</organism>
<sequence length="1762" mass="201542">MVCHRIDVSLRGGLGHSGRSVASQSHGHLPHKRVATKIQIGAPVPVIPIPGVHDNPDARPDAESLTYGSIEPFALSAGTNNNGLLEHFNVRTLYDKLEDQTLHISSQLARHQSDLRGFYDRISQQTEGLKDMLDKLDVSKLAQATQMAAMQGSGDGKVGLYDENDEQRDQQSKTVDTGNMSYALTGGSAAREAELQKTLQSLLSRYNGALMPNSQIIPGAINTGQAANWTGLPNQQTAEMGGGKGGGPAPISMQQSSWMGANTQSAELGMTGTLQPGMSGTGINPIFGQAGMVPTAHAQGGVAMGGELGPGITYQTGDFGSVLRVMNAERMQVEGELRETEDQAMKDLSQRQEAQRSELMRNMAGKLADQLSGELPAPEMQAVLEKHNNQLAQLEESLLNEKEKQRRSLLEKLGENRKKKLEALRWRHEQLAMENNLKLAEVDKVADISTSLAEMQSSLDLVSLEESKEQALGESKIAQDDAKTYGHNMSESFGKQIDMMMKNGSLYAEVAQDLLNKELEKNEEMEREMERKKAEQLSSFQEKLNKRKEERLRKLREQQEIEKAKAIRDGKDLQDLEKKHAKEIDVIEAMFNAESAEQNAEISKKMNEDYKDGIRQMHRDLLEEMVASNNVDNSVVEEMMDQLRKDNNIAVDNLERKRQQQLNELQNKLAARRQRRQQEAKRKGQEEAAQKILEEQSHLAINSKPTTAEHIVIPNVVAGQSPEEQALKREQERTLEELQERQQEEMERLEDKLAREAKDNEHKEIQDFEAYRERTLREAKNRQAAELSARSDLSAAATQQLLASHQAQLENLMESLDGDRMKQHQALQQKLADKRRMRQEAMKTKHDSEMAKELLEQKKELADAERNALKEAEREAMLDAIRENGAEATEYIVKKILEQRQAKELANLEKMYGEERKVVLDGLLSDLTNKHINEKDELRAKQEQQIKDLQNEDLSPDERQQRRGQLFNEQQLEMSQLERKQLAEKKALQKDALSDWELRYAQAKLELKEKHYKEYADYLSDLSPEQATDHNSSIRQAQDAARELEEVRERLEEQKHENEARLKKEMEAFEAAEAERLQQELTAHEAALEREAEDERKKNDKAILALNTRKEALLKEKKTKAKQEISKLIQQGASKEEQDALLKEHSKDLAKLMNKMDADRMRMQSQLENRLNKKRDERRHSKLKELERKSEEAKEDFKEQLDSEKDKLKSDATMILKETINVDNLVQSSMPEPDTPAAPEQPVEEMPASFLMTAPMSDNELVNLLMQSPLYQKLQNIRDRMNGVEPKTSKDQKEEDSYIDERDDTLFISDEKLSPVDLDELNAREFVIYKFSCFIRDLLGVHCFHKPVHILLADKLPPNSTLSHNAYRNSFYYDPNNRLLYLRRDRLENVGEFILVLVHTLCHTHVDDMRSDSDPKFVKEFYKALSVVCSDLFLSRYRRSNAMNEAFVNFTDDQNMSVQDAGKRVLETVFGDTHDEMERSNVVNDLLDTKLVRNKHNTSQKFDRDVMFKRLRKYTDFIVSNKLRNFLGDVEEKLTDTKNQGSESQVDQRLKELKFQVKDQRPVSRYVPSNNREMSREIAKQNTRNLALARSPLALSFVPPRPTTSRPKTGQRPMTSGVIENQEKDFYETFLEAQVDELKDKIDELDLEFTTLTRQSLELSTQVKNLESEVAGYVDAARNSSTPSEMERMSEIVRSSNDKLSSARSQFTQAMIAKSERLKRLEAYRKELEERENLLSQHQKMPAADREERADRKLKSAMAKTK</sequence>
<dbReference type="EnsemblMetazoa" id="CLYHEMT024188.1">
    <property type="protein sequence ID" value="CLYHEMP024188.1"/>
    <property type="gene ID" value="CLYHEMG024188"/>
</dbReference>
<evidence type="ECO:0000256" key="2">
    <source>
        <dbReference type="SAM" id="MobiDB-lite"/>
    </source>
</evidence>
<dbReference type="RefSeq" id="XP_066934801.1">
    <property type="nucleotide sequence ID" value="XM_067078700.1"/>
</dbReference>
<dbReference type="GeneID" id="136822439"/>
<reference evidence="3" key="1">
    <citation type="submission" date="2021-01" db="UniProtKB">
        <authorList>
            <consortium name="EnsemblMetazoa"/>
        </authorList>
    </citation>
    <scope>IDENTIFICATION</scope>
</reference>
<feature type="coiled-coil region" evidence="1">
    <location>
        <begin position="640"/>
        <end position="695"/>
    </location>
</feature>
<protein>
    <submittedName>
        <fullName evidence="3">Uncharacterized protein</fullName>
    </submittedName>
</protein>